<dbReference type="EMBL" id="KC292029">
    <property type="protein sequence ID" value="AGM11986.1"/>
    <property type="molecule type" value="Genomic_DNA"/>
</dbReference>
<feature type="region of interest" description="Disordered" evidence="1">
    <location>
        <begin position="217"/>
        <end position="237"/>
    </location>
</feature>
<dbReference type="GeneID" id="16193533"/>
<evidence type="ECO:0000313" key="3">
    <source>
        <dbReference type="Proteomes" id="UP000202086"/>
    </source>
</evidence>
<dbReference type="KEGG" id="vg:16193533"/>
<reference evidence="2 3" key="1">
    <citation type="submission" date="2012-12" db="EMBL/GenBank/DDBJ databases">
        <authorList>
            <person name="Sencilo A."/>
            <person name="Jacobs-Sera D."/>
            <person name="Russell D.A."/>
            <person name="Ko C."/>
            <person name="Atanasova N."/>
            <person name="Osterlund E."/>
            <person name="Oksanen H.M."/>
            <person name="Bamford D.H."/>
            <person name="Hatfull G.F."/>
            <person name="Roine E."/>
            <person name="Hendrix R.W."/>
        </authorList>
    </citation>
    <scope>NUCLEOTIDE SEQUENCE [LARGE SCALE GENOMIC DNA]</scope>
</reference>
<proteinExistence type="predicted"/>
<evidence type="ECO:0000256" key="1">
    <source>
        <dbReference type="SAM" id="MobiDB-lite"/>
    </source>
</evidence>
<evidence type="ECO:0000313" key="2">
    <source>
        <dbReference type="EMBL" id="AGM11986.1"/>
    </source>
</evidence>
<accession>R4TI25</accession>
<sequence length="439" mass="46659">MTEKTLPQDQGTSSSLSQSDADYADAAHLAALAHGKNHSDYVVSGFNLNVDFGANDVVVSDGQARILVTDLNSVNHGDGTTTWTEATQVVRKEAETVSLSSGQNHLYVRFRQSEVDNPEFVTTSGSDPAGESLKIGIIDTTSNSVQHVNREPDGVFSGLTVEGVADIAQAAIDKLSQSIDGNSKGITNLDNIESSSAQVSDSPSAPEDVARKADIDSKADTGAAGGHATTHEAGGDDELSVDQLKGELEDPQPPKEHDNDAHAEDFITVQNAEDVLQFDTLGPGRAFAIEPVDLSTETMTSDDDYGLFYHNGAGDVPLAGGGSRSDAGYYRYRHTDSAFVAVGQHAEFLSGFTAEQFLLENGDTASGPMFIETDNTNALLALVATDPNDYPELRLGSTDNDGMKMRYYEGDQELWFGTWDDSGGFSKNVGIDLVNGGFI</sequence>
<protein>
    <submittedName>
        <fullName evidence="2">Uncharacterized protein</fullName>
    </submittedName>
</protein>
<organism evidence="2 3">
    <name type="scientific">Haloarcula californiae tailed virus 1</name>
    <dbReference type="NCBI Taxonomy" id="1273746"/>
    <lineage>
        <taxon>Viruses</taxon>
        <taxon>Duplodnaviria</taxon>
        <taxon>Heunggongvirae</taxon>
        <taxon>Uroviricota</taxon>
        <taxon>Caudoviricetes</taxon>
        <taxon>Thumleimavirales</taxon>
        <taxon>Druskaviridae</taxon>
        <taxon>Hacavirus</taxon>
        <taxon>Hacavirus italiense</taxon>
        <taxon>Hacavirus HCTV1</taxon>
    </lineage>
</organism>
<keyword evidence="3" id="KW-1185">Reference proteome</keyword>
<name>R4TI25_9CAUD</name>
<dbReference type="Proteomes" id="UP000202086">
    <property type="component" value="Segment"/>
</dbReference>
<dbReference type="RefSeq" id="YP_008059689.1">
    <property type="nucleotide sequence ID" value="NC_021330.1"/>
</dbReference>
<gene>
    <name evidence="2" type="primary">128</name>
    <name evidence="2" type="ORF">DNAM5_128</name>
</gene>